<evidence type="ECO:0000256" key="1">
    <source>
        <dbReference type="ARBA" id="ARBA00004123"/>
    </source>
</evidence>
<protein>
    <recommendedName>
        <fullName evidence="6">TF-B3 domain-containing protein</fullName>
    </recommendedName>
</protein>
<evidence type="ECO:0000256" key="2">
    <source>
        <dbReference type="ARBA" id="ARBA00023015"/>
    </source>
</evidence>
<evidence type="ECO:0000256" key="5">
    <source>
        <dbReference type="ARBA" id="ARBA00023242"/>
    </source>
</evidence>
<reference evidence="7" key="1">
    <citation type="submission" date="2022-04" db="EMBL/GenBank/DDBJ databases">
        <title>A functionally conserved STORR gene fusion in Papaver species that diverged 16.8 million years ago.</title>
        <authorList>
            <person name="Catania T."/>
        </authorList>
    </citation>
    <scope>NUCLEOTIDE SEQUENCE</scope>
    <source>
        <strain evidence="7">S-188037</strain>
    </source>
</reference>
<comment type="subcellular location">
    <subcellularLocation>
        <location evidence="1">Nucleus</location>
    </subcellularLocation>
</comment>
<dbReference type="GO" id="GO:0005634">
    <property type="term" value="C:nucleus"/>
    <property type="evidence" value="ECO:0007669"/>
    <property type="project" value="UniProtKB-SubCell"/>
</dbReference>
<keyword evidence="8" id="KW-1185">Reference proteome</keyword>
<dbReference type="InterPro" id="IPR044800">
    <property type="entry name" value="LEC2-like"/>
</dbReference>
<organism evidence="7 8">
    <name type="scientific">Papaver atlanticum</name>
    <dbReference type="NCBI Taxonomy" id="357466"/>
    <lineage>
        <taxon>Eukaryota</taxon>
        <taxon>Viridiplantae</taxon>
        <taxon>Streptophyta</taxon>
        <taxon>Embryophyta</taxon>
        <taxon>Tracheophyta</taxon>
        <taxon>Spermatophyta</taxon>
        <taxon>Magnoliopsida</taxon>
        <taxon>Ranunculales</taxon>
        <taxon>Papaveraceae</taxon>
        <taxon>Papaveroideae</taxon>
        <taxon>Papaver</taxon>
    </lineage>
</organism>
<dbReference type="Pfam" id="PF02362">
    <property type="entry name" value="B3"/>
    <property type="match status" value="1"/>
</dbReference>
<dbReference type="PANTHER" id="PTHR31140">
    <property type="entry name" value="B3 DOMAIN-CONTAINING TRANSCRIPTION FACTOR ABI3"/>
    <property type="match status" value="1"/>
</dbReference>
<dbReference type="EMBL" id="JAJJMB010006234">
    <property type="protein sequence ID" value="KAI3935625.1"/>
    <property type="molecule type" value="Genomic_DNA"/>
</dbReference>
<dbReference type="Proteomes" id="UP001202328">
    <property type="component" value="Unassembled WGS sequence"/>
</dbReference>
<comment type="caution">
    <text evidence="7">The sequence shown here is derived from an EMBL/GenBank/DDBJ whole genome shotgun (WGS) entry which is preliminary data.</text>
</comment>
<dbReference type="AlphaFoldDB" id="A0AAD4XQ75"/>
<dbReference type="InterPro" id="IPR015300">
    <property type="entry name" value="DNA-bd_pseudobarrel_sf"/>
</dbReference>
<evidence type="ECO:0000256" key="4">
    <source>
        <dbReference type="ARBA" id="ARBA00023163"/>
    </source>
</evidence>
<feature type="domain" description="TF-B3" evidence="6">
    <location>
        <begin position="1"/>
        <end position="77"/>
    </location>
</feature>
<dbReference type="SUPFAM" id="SSF101936">
    <property type="entry name" value="DNA-binding pseudobarrel domain"/>
    <property type="match status" value="1"/>
</dbReference>
<gene>
    <name evidence="7" type="ORF">MKW98_022633</name>
</gene>
<keyword evidence="2" id="KW-0805">Transcription regulation</keyword>
<sequence>MSIVTKIPLSIMFFDREMKSWNFRYCYWRSSQSYVFTKGWIRFVKEKKLKAHDVVTFYKYECQNGAQKAFYMIDVASSVAPESNDAGNRVDLQLGIGQSTINESGPSDRTIKLRQRKEVALPQPEEEKKAVRLFGVNIS</sequence>
<dbReference type="GO" id="GO:0003700">
    <property type="term" value="F:DNA-binding transcription factor activity"/>
    <property type="evidence" value="ECO:0007669"/>
    <property type="project" value="InterPro"/>
</dbReference>
<dbReference type="CDD" id="cd10017">
    <property type="entry name" value="B3_DNA"/>
    <property type="match status" value="1"/>
</dbReference>
<dbReference type="GO" id="GO:0003677">
    <property type="term" value="F:DNA binding"/>
    <property type="evidence" value="ECO:0007669"/>
    <property type="project" value="UniProtKB-KW"/>
</dbReference>
<keyword evidence="5" id="KW-0539">Nucleus</keyword>
<evidence type="ECO:0000313" key="8">
    <source>
        <dbReference type="Proteomes" id="UP001202328"/>
    </source>
</evidence>
<dbReference type="PROSITE" id="PS50863">
    <property type="entry name" value="B3"/>
    <property type="match status" value="1"/>
</dbReference>
<keyword evidence="3" id="KW-0238">DNA-binding</keyword>
<dbReference type="InterPro" id="IPR003340">
    <property type="entry name" value="B3_DNA-bd"/>
</dbReference>
<name>A0AAD4XQ75_9MAGN</name>
<accession>A0AAD4XQ75</accession>
<dbReference type="PANTHER" id="PTHR31140:SF58">
    <property type="entry name" value="DNA-BINDING PROTEIN RAV1"/>
    <property type="match status" value="1"/>
</dbReference>
<evidence type="ECO:0000259" key="6">
    <source>
        <dbReference type="PROSITE" id="PS50863"/>
    </source>
</evidence>
<evidence type="ECO:0000313" key="7">
    <source>
        <dbReference type="EMBL" id="KAI3935625.1"/>
    </source>
</evidence>
<dbReference type="Gene3D" id="2.40.330.10">
    <property type="entry name" value="DNA-binding pseudobarrel domain"/>
    <property type="match status" value="1"/>
</dbReference>
<evidence type="ECO:0000256" key="3">
    <source>
        <dbReference type="ARBA" id="ARBA00023125"/>
    </source>
</evidence>
<keyword evidence="4" id="KW-0804">Transcription</keyword>
<proteinExistence type="predicted"/>